<dbReference type="InterPro" id="IPR000172">
    <property type="entry name" value="GMC_OxRdtase_N"/>
</dbReference>
<comment type="cofactor">
    <cofactor evidence="1 6">
        <name>FAD</name>
        <dbReference type="ChEBI" id="CHEBI:57692"/>
    </cofactor>
</comment>
<dbReference type="Pfam" id="PF00732">
    <property type="entry name" value="GMC_oxred_N"/>
    <property type="match status" value="1"/>
</dbReference>
<dbReference type="InterPro" id="IPR007867">
    <property type="entry name" value="GMC_OxRtase_C"/>
</dbReference>
<dbReference type="InParanoid" id="W3WIY7"/>
<dbReference type="Gene3D" id="3.30.560.10">
    <property type="entry name" value="Glucose Oxidase, domain 3"/>
    <property type="match status" value="1"/>
</dbReference>
<comment type="similarity">
    <text evidence="2">Belongs to the GMC oxidoreductase family.</text>
</comment>
<dbReference type="eggNOG" id="KOG1238">
    <property type="taxonomic scope" value="Eukaryota"/>
</dbReference>
<keyword evidence="4 6" id="KW-0274">FAD</keyword>
<feature type="binding site" evidence="6">
    <location>
        <position position="226"/>
    </location>
    <ligand>
        <name>FAD</name>
        <dbReference type="ChEBI" id="CHEBI:57692"/>
    </ligand>
</feature>
<dbReference type="OrthoDB" id="269227at2759"/>
<dbReference type="GeneID" id="19278774"/>
<gene>
    <name evidence="8" type="ORF">PFICI_13761</name>
</gene>
<dbReference type="HOGENOM" id="CLU_002865_7_2_1"/>
<evidence type="ECO:0000256" key="2">
    <source>
        <dbReference type="ARBA" id="ARBA00010790"/>
    </source>
</evidence>
<keyword evidence="3" id="KW-0285">Flavoprotein</keyword>
<sequence length="583" mass="64172">MTANGQTPEYDFIICGGGTAGSVIAGRLAECRDITILVIEAGQHNENLENTKMAGGWAQLLDKETDWNIISEKGSGILDRQVKLSRGKYLGGCSGCNGTLCIRGSKQDYDDWQLDGWSGEEFFEYMKKAETFHSKPWFKTNAQFHGYDGPLHMEPHELAPISELVLESMVSSGLPQDDDMFSHGTNPHGCGHVLRTVHQGVRTTGADFITNDQAKPNITILTETHVDKILFERTPSGELHATCVQVIQPSGVAAEIRAKREIIVCGGAYCSPTILNRSGLGRKEDLEKLGIEVLIDLPGVGQNLMDHVIAFMFYETEQEGLTNDHLIYHGDAAATSYKLWKDTKTGFLSTFPFGVFAFARLDDRLSDSDLWTSAPRKPGRDPMGLTLHQPNVELWNTECYGGPKQYDQFPIDHKYAFSVVAELLGPRSRGHVKLKSADPLETPEVDCGYLTDPLDLEVLAEGCKLANEVIMNGSATKDIVKGSWPPNLNHHTYTTREEWKPYIRQNATTCYHASGTCAMGKPVDPKAVVDEKLFVKGVSGLRVADCSIMPTLHGGHTQMPAYGIGEKCADLIKAHWKDLSGAK</sequence>
<dbReference type="GO" id="GO:0016614">
    <property type="term" value="F:oxidoreductase activity, acting on CH-OH group of donors"/>
    <property type="evidence" value="ECO:0007669"/>
    <property type="project" value="InterPro"/>
</dbReference>
<evidence type="ECO:0000256" key="3">
    <source>
        <dbReference type="ARBA" id="ARBA00022630"/>
    </source>
</evidence>
<dbReference type="KEGG" id="pfy:PFICI_13761"/>
<dbReference type="AlphaFoldDB" id="W3WIY7"/>
<dbReference type="PANTHER" id="PTHR11552">
    <property type="entry name" value="GLUCOSE-METHANOL-CHOLINE GMC OXIDOREDUCTASE"/>
    <property type="match status" value="1"/>
</dbReference>
<evidence type="ECO:0000313" key="8">
    <source>
        <dbReference type="EMBL" id="ETS73895.1"/>
    </source>
</evidence>
<evidence type="ECO:0000313" key="9">
    <source>
        <dbReference type="Proteomes" id="UP000030651"/>
    </source>
</evidence>
<name>W3WIY7_PESFW</name>
<organism evidence="8 9">
    <name type="scientific">Pestalotiopsis fici (strain W106-1 / CGMCC3.15140)</name>
    <dbReference type="NCBI Taxonomy" id="1229662"/>
    <lineage>
        <taxon>Eukaryota</taxon>
        <taxon>Fungi</taxon>
        <taxon>Dikarya</taxon>
        <taxon>Ascomycota</taxon>
        <taxon>Pezizomycotina</taxon>
        <taxon>Sordariomycetes</taxon>
        <taxon>Xylariomycetidae</taxon>
        <taxon>Amphisphaeriales</taxon>
        <taxon>Sporocadaceae</taxon>
        <taxon>Pestalotiopsis</taxon>
    </lineage>
</organism>
<evidence type="ECO:0000256" key="6">
    <source>
        <dbReference type="PIRSR" id="PIRSR000137-2"/>
    </source>
</evidence>
<dbReference type="Gene3D" id="3.50.50.60">
    <property type="entry name" value="FAD/NAD(P)-binding domain"/>
    <property type="match status" value="1"/>
</dbReference>
<dbReference type="InterPro" id="IPR036188">
    <property type="entry name" value="FAD/NAD-bd_sf"/>
</dbReference>
<evidence type="ECO:0000259" key="7">
    <source>
        <dbReference type="PROSITE" id="PS00624"/>
    </source>
</evidence>
<evidence type="ECO:0000256" key="5">
    <source>
        <dbReference type="PIRSR" id="PIRSR000137-1"/>
    </source>
</evidence>
<dbReference type="Pfam" id="PF05199">
    <property type="entry name" value="GMC_oxred_C"/>
    <property type="match status" value="1"/>
</dbReference>
<proteinExistence type="inferred from homology"/>
<dbReference type="GO" id="GO:0050660">
    <property type="term" value="F:flavin adenine dinucleotide binding"/>
    <property type="evidence" value="ECO:0007669"/>
    <property type="project" value="InterPro"/>
</dbReference>
<dbReference type="RefSeq" id="XP_007840533.1">
    <property type="nucleotide sequence ID" value="XM_007842342.1"/>
</dbReference>
<dbReference type="PIRSF" id="PIRSF000137">
    <property type="entry name" value="Alcohol_oxidase"/>
    <property type="match status" value="1"/>
</dbReference>
<feature type="active site" description="Proton acceptor" evidence="5">
    <location>
        <position position="556"/>
    </location>
</feature>
<dbReference type="InterPro" id="IPR012132">
    <property type="entry name" value="GMC_OxRdtase"/>
</dbReference>
<evidence type="ECO:0000256" key="4">
    <source>
        <dbReference type="ARBA" id="ARBA00022827"/>
    </source>
</evidence>
<dbReference type="Proteomes" id="UP000030651">
    <property type="component" value="Unassembled WGS sequence"/>
</dbReference>
<dbReference type="PROSITE" id="PS00624">
    <property type="entry name" value="GMC_OXRED_2"/>
    <property type="match status" value="1"/>
</dbReference>
<protein>
    <recommendedName>
        <fullName evidence="7">Glucose-methanol-choline oxidoreductase N-terminal domain-containing protein</fullName>
    </recommendedName>
</protein>
<dbReference type="PANTHER" id="PTHR11552:SF147">
    <property type="entry name" value="CHOLINE DEHYDROGENASE, MITOCHONDRIAL"/>
    <property type="match status" value="1"/>
</dbReference>
<keyword evidence="9" id="KW-1185">Reference proteome</keyword>
<evidence type="ECO:0000256" key="1">
    <source>
        <dbReference type="ARBA" id="ARBA00001974"/>
    </source>
</evidence>
<feature type="active site" description="Proton donor" evidence="5">
    <location>
        <position position="512"/>
    </location>
</feature>
<reference evidence="9" key="1">
    <citation type="journal article" date="2015" name="BMC Genomics">
        <title>Genomic and transcriptomic analysis of the endophytic fungus Pestalotiopsis fici reveals its lifestyle and high potential for synthesis of natural products.</title>
        <authorList>
            <person name="Wang X."/>
            <person name="Zhang X."/>
            <person name="Liu L."/>
            <person name="Xiang M."/>
            <person name="Wang W."/>
            <person name="Sun X."/>
            <person name="Che Y."/>
            <person name="Guo L."/>
            <person name="Liu G."/>
            <person name="Guo L."/>
            <person name="Wang C."/>
            <person name="Yin W.B."/>
            <person name="Stadler M."/>
            <person name="Zhang X."/>
            <person name="Liu X."/>
        </authorList>
    </citation>
    <scope>NUCLEOTIDE SEQUENCE [LARGE SCALE GENOMIC DNA]</scope>
    <source>
        <strain evidence="9">W106-1 / CGMCC3.15140</strain>
    </source>
</reference>
<accession>W3WIY7</accession>
<dbReference type="EMBL" id="KI912120">
    <property type="protein sequence ID" value="ETS73895.1"/>
    <property type="molecule type" value="Genomic_DNA"/>
</dbReference>
<dbReference type="SUPFAM" id="SSF51905">
    <property type="entry name" value="FAD/NAD(P)-binding domain"/>
    <property type="match status" value="1"/>
</dbReference>
<dbReference type="SUPFAM" id="SSF54373">
    <property type="entry name" value="FAD-linked reductases, C-terminal domain"/>
    <property type="match status" value="1"/>
</dbReference>
<feature type="domain" description="Glucose-methanol-choline oxidoreductase N-terminal" evidence="7">
    <location>
        <begin position="267"/>
        <end position="281"/>
    </location>
</feature>
<dbReference type="OMA" id="NYPWIHI"/>